<evidence type="ECO:0000313" key="3">
    <source>
        <dbReference type="Proteomes" id="UP001220324"/>
    </source>
</evidence>
<feature type="region of interest" description="Disordered" evidence="1">
    <location>
        <begin position="1"/>
        <end position="23"/>
    </location>
</feature>
<protein>
    <submittedName>
        <fullName evidence="2">Uncharacterized protein</fullName>
    </submittedName>
</protein>
<feature type="compositionally biased region" description="Polar residues" evidence="1">
    <location>
        <begin position="58"/>
        <end position="74"/>
    </location>
</feature>
<evidence type="ECO:0000256" key="1">
    <source>
        <dbReference type="SAM" id="MobiDB-lite"/>
    </source>
</evidence>
<dbReference type="EMBL" id="JAQIZZ010000007">
    <property type="protein sequence ID" value="KAJ5532290.1"/>
    <property type="molecule type" value="Genomic_DNA"/>
</dbReference>
<proteinExistence type="predicted"/>
<feature type="region of interest" description="Disordered" evidence="1">
    <location>
        <begin position="51"/>
        <end position="125"/>
    </location>
</feature>
<name>A0AAD6CPA2_9EURO</name>
<dbReference type="AlphaFoldDB" id="A0AAD6CPA2"/>
<comment type="caution">
    <text evidence="2">The sequence shown here is derived from an EMBL/GenBank/DDBJ whole genome shotgun (WGS) entry which is preliminary data.</text>
</comment>
<accession>A0AAD6CPA2</accession>
<sequence>MSDSPNDNERRHWHGAAGDRYEHVNAWTAGGAKGPTSRAAWALTPEMMANLNARKNSDASTSSNTGNTANQSGSPAVPSVGERRRSSASSPGGGGSLFSNLQSQKRDSTDPSMAGRRASWNEQQAQGGYFSKLWNGYTRGK</sequence>
<gene>
    <name evidence="2" type="ORF">N7494_008842</name>
</gene>
<keyword evidence="3" id="KW-1185">Reference proteome</keyword>
<dbReference type="Proteomes" id="UP001220324">
    <property type="component" value="Unassembled WGS sequence"/>
</dbReference>
<reference evidence="2 3" key="1">
    <citation type="journal article" date="2023" name="IMA Fungus">
        <title>Comparative genomic study of the Penicillium genus elucidates a diverse pangenome and 15 lateral gene transfer events.</title>
        <authorList>
            <person name="Petersen C."/>
            <person name="Sorensen T."/>
            <person name="Nielsen M.R."/>
            <person name="Sondergaard T.E."/>
            <person name="Sorensen J.L."/>
            <person name="Fitzpatrick D.A."/>
            <person name="Frisvad J.C."/>
            <person name="Nielsen K.L."/>
        </authorList>
    </citation>
    <scope>NUCLEOTIDE SEQUENCE [LARGE SCALE GENOMIC DNA]</scope>
    <source>
        <strain evidence="2 3">IBT 35679</strain>
    </source>
</reference>
<organism evidence="2 3">
    <name type="scientific">Penicillium frequentans</name>
    <dbReference type="NCBI Taxonomy" id="3151616"/>
    <lineage>
        <taxon>Eukaryota</taxon>
        <taxon>Fungi</taxon>
        <taxon>Dikarya</taxon>
        <taxon>Ascomycota</taxon>
        <taxon>Pezizomycotina</taxon>
        <taxon>Eurotiomycetes</taxon>
        <taxon>Eurotiomycetidae</taxon>
        <taxon>Eurotiales</taxon>
        <taxon>Aspergillaceae</taxon>
        <taxon>Penicillium</taxon>
    </lineage>
</organism>
<evidence type="ECO:0000313" key="2">
    <source>
        <dbReference type="EMBL" id="KAJ5532290.1"/>
    </source>
</evidence>